<evidence type="ECO:0000313" key="7">
    <source>
        <dbReference type="EMBL" id="VBB05130.1"/>
    </source>
</evidence>
<keyword evidence="4 7" id="KW-0808">Transferase</keyword>
<dbReference type="Pfam" id="PF00202">
    <property type="entry name" value="Aminotran_3"/>
    <property type="match status" value="1"/>
</dbReference>
<evidence type="ECO:0000256" key="2">
    <source>
        <dbReference type="ARBA" id="ARBA00008954"/>
    </source>
</evidence>
<dbReference type="EMBL" id="UPPP01000053">
    <property type="protein sequence ID" value="VBB05130.1"/>
    <property type="molecule type" value="Genomic_DNA"/>
</dbReference>
<dbReference type="Proteomes" id="UP000277811">
    <property type="component" value="Unassembled WGS sequence"/>
</dbReference>
<dbReference type="GO" id="GO:0008483">
    <property type="term" value="F:transaminase activity"/>
    <property type="evidence" value="ECO:0007669"/>
    <property type="project" value="UniProtKB-KW"/>
</dbReference>
<dbReference type="PANTHER" id="PTHR43206:SF2">
    <property type="entry name" value="4-AMINOBUTYRATE AMINOTRANSFERASE GABT"/>
    <property type="match status" value="1"/>
</dbReference>
<accession>A0A498R2X9</accession>
<dbReference type="GO" id="GO:0009450">
    <property type="term" value="P:gamma-aminobutyric acid catabolic process"/>
    <property type="evidence" value="ECO:0007669"/>
    <property type="project" value="TreeGrafter"/>
</dbReference>
<comment type="similarity">
    <text evidence="2 6">Belongs to the class-III pyridoxal-phosphate-dependent aminotransferase family.</text>
</comment>
<dbReference type="Gene3D" id="3.40.640.10">
    <property type="entry name" value="Type I PLP-dependent aspartate aminotransferase-like (Major domain)"/>
    <property type="match status" value="1"/>
</dbReference>
<gene>
    <name evidence="7" type="ORF">LUCI_0337</name>
</gene>
<dbReference type="GO" id="GO:0030170">
    <property type="term" value="F:pyridoxal phosphate binding"/>
    <property type="evidence" value="ECO:0007669"/>
    <property type="project" value="InterPro"/>
</dbReference>
<proteinExistence type="inferred from homology"/>
<dbReference type="RefSeq" id="WP_207856829.1">
    <property type="nucleotide sequence ID" value="NZ_UPPP01000053.1"/>
</dbReference>
<dbReference type="AlphaFoldDB" id="A0A498R2X9"/>
<dbReference type="InterPro" id="IPR015422">
    <property type="entry name" value="PyrdxlP-dep_Trfase_small"/>
</dbReference>
<name>A0A498R2X9_9FIRM</name>
<organism evidence="7 8">
    <name type="scientific">Lucifera butyrica</name>
    <dbReference type="NCBI Taxonomy" id="1351585"/>
    <lineage>
        <taxon>Bacteria</taxon>
        <taxon>Bacillati</taxon>
        <taxon>Bacillota</taxon>
        <taxon>Negativicutes</taxon>
        <taxon>Veillonellales</taxon>
        <taxon>Veillonellaceae</taxon>
        <taxon>Lucifera</taxon>
    </lineage>
</organism>
<keyword evidence="5 6" id="KW-0663">Pyridoxal phosphate</keyword>
<reference evidence="7 8" key="1">
    <citation type="submission" date="2018-06" db="EMBL/GenBank/DDBJ databases">
        <authorList>
            <person name="Strepis N."/>
        </authorList>
    </citation>
    <scope>NUCLEOTIDE SEQUENCE [LARGE SCALE GENOMIC DNA]</scope>
    <source>
        <strain evidence="7">LUCI</strain>
    </source>
</reference>
<dbReference type="SUPFAM" id="SSF53383">
    <property type="entry name" value="PLP-dependent transferases"/>
    <property type="match status" value="1"/>
</dbReference>
<evidence type="ECO:0000256" key="6">
    <source>
        <dbReference type="RuleBase" id="RU003560"/>
    </source>
</evidence>
<evidence type="ECO:0000256" key="4">
    <source>
        <dbReference type="ARBA" id="ARBA00022679"/>
    </source>
</evidence>
<dbReference type="InterPro" id="IPR005814">
    <property type="entry name" value="Aminotrans_3"/>
</dbReference>
<evidence type="ECO:0000256" key="3">
    <source>
        <dbReference type="ARBA" id="ARBA00022576"/>
    </source>
</evidence>
<sequence length="337" mass="38779">MAVENALKIAFDWKLRKNARKGINKPANKLKIIHFKEAFHGRSGYTLSLTNTDPIKVDGFPKFNWPRVSNPKIKFPLEENIRSVEMEESKALQEIRMILESNSQEVAGIIIEPIQGEGGDNHFRKEFLQKLQKFAAKYDVLFIVDEVQTGMCVTGKIWAHQHFDLTPDIVCFGKKTQVCGVLAGKRLDEVDNHVFKLSSRISSTWGGNIVDFIRLKQYIKIIKEENLLLNAEVQGKYLLKKLTYLQERFPLIISNVRGLGLLVALDLPNQIIRDTILKMLFKRKVIFVGCGLKSIRFRPALDVTEEQIDIVIHKWYEVLVEFSNNNVKFKAEVYNYA</sequence>
<dbReference type="InterPro" id="IPR015421">
    <property type="entry name" value="PyrdxlP-dep_Trfase_major"/>
</dbReference>
<dbReference type="PANTHER" id="PTHR43206">
    <property type="entry name" value="AMINOTRANSFERASE"/>
    <property type="match status" value="1"/>
</dbReference>
<dbReference type="PIRSF" id="PIRSF000521">
    <property type="entry name" value="Transaminase_4ab_Lys_Orn"/>
    <property type="match status" value="1"/>
</dbReference>
<dbReference type="InterPro" id="IPR015424">
    <property type="entry name" value="PyrdxlP-dep_Trfase"/>
</dbReference>
<keyword evidence="8" id="KW-1185">Reference proteome</keyword>
<keyword evidence="3 7" id="KW-0032">Aminotransferase</keyword>
<evidence type="ECO:0000313" key="8">
    <source>
        <dbReference type="Proteomes" id="UP000277811"/>
    </source>
</evidence>
<dbReference type="Gene3D" id="3.90.1150.10">
    <property type="entry name" value="Aspartate Aminotransferase, domain 1"/>
    <property type="match status" value="1"/>
</dbReference>
<comment type="cofactor">
    <cofactor evidence="1">
        <name>pyridoxal 5'-phosphate</name>
        <dbReference type="ChEBI" id="CHEBI:597326"/>
    </cofactor>
</comment>
<evidence type="ECO:0000256" key="1">
    <source>
        <dbReference type="ARBA" id="ARBA00001933"/>
    </source>
</evidence>
<evidence type="ECO:0000256" key="5">
    <source>
        <dbReference type="ARBA" id="ARBA00022898"/>
    </source>
</evidence>
<protein>
    <submittedName>
        <fullName evidence="7">Aminotransferase class-iii</fullName>
    </submittedName>
</protein>